<keyword evidence="10" id="KW-1185">Reference proteome</keyword>
<evidence type="ECO:0000313" key="10">
    <source>
        <dbReference type="Proteomes" id="UP000812966"/>
    </source>
</evidence>
<gene>
    <name evidence="9" type="ORF">FFLO_00041</name>
</gene>
<organism evidence="9 10">
    <name type="scientific">Filobasidium floriforme</name>
    <dbReference type="NCBI Taxonomy" id="5210"/>
    <lineage>
        <taxon>Eukaryota</taxon>
        <taxon>Fungi</taxon>
        <taxon>Dikarya</taxon>
        <taxon>Basidiomycota</taxon>
        <taxon>Agaricomycotina</taxon>
        <taxon>Tremellomycetes</taxon>
        <taxon>Filobasidiales</taxon>
        <taxon>Filobasidiaceae</taxon>
        <taxon>Filobasidium</taxon>
    </lineage>
</organism>
<evidence type="ECO:0000256" key="5">
    <source>
        <dbReference type="ARBA" id="ARBA00022892"/>
    </source>
</evidence>
<comment type="subunit">
    <text evidence="7">Part of the multisubunit TRAPP (transport protein particle) complex.</text>
</comment>
<accession>A0A8K0JT05</accession>
<dbReference type="PANTHER" id="PTHR20902:SF0">
    <property type="entry name" value="TRAFFICKING PROTEIN PARTICLE COMPLEX SUBUNIT 5"/>
    <property type="match status" value="1"/>
</dbReference>
<dbReference type="Gene3D" id="3.30.1380.20">
    <property type="entry name" value="Trafficking protein particle complex subunit 3"/>
    <property type="match status" value="1"/>
</dbReference>
<comment type="similarity">
    <text evidence="2 7">Belongs to the TRAPP small subunits family. BET3 subfamily.</text>
</comment>
<evidence type="ECO:0000256" key="2">
    <source>
        <dbReference type="ARBA" id="ARBA00006218"/>
    </source>
</evidence>
<keyword evidence="3 7" id="KW-0813">Transport</keyword>
<dbReference type="Proteomes" id="UP000812966">
    <property type="component" value="Unassembled WGS sequence"/>
</dbReference>
<dbReference type="InterPro" id="IPR024096">
    <property type="entry name" value="NO_sig/Golgi_transp_ligand-bd"/>
</dbReference>
<evidence type="ECO:0000256" key="3">
    <source>
        <dbReference type="ARBA" id="ARBA00022448"/>
    </source>
</evidence>
<proteinExistence type="inferred from homology"/>
<keyword evidence="4 7" id="KW-0256">Endoplasmic reticulum</keyword>
<evidence type="ECO:0000256" key="8">
    <source>
        <dbReference type="SAM" id="MobiDB-lite"/>
    </source>
</evidence>
<dbReference type="CDD" id="cd14943">
    <property type="entry name" value="TRAPPC5_Trs31"/>
    <property type="match status" value="1"/>
</dbReference>
<dbReference type="AlphaFoldDB" id="A0A8K0JT05"/>
<comment type="subcellular location">
    <subcellularLocation>
        <location evidence="1">Endoplasmic reticulum</location>
    </subcellularLocation>
    <subcellularLocation>
        <location evidence="7">Golgi apparatus</location>
        <location evidence="7">cis-Golgi network</location>
    </subcellularLocation>
</comment>
<keyword evidence="6 7" id="KW-0333">Golgi apparatus</keyword>
<evidence type="ECO:0000256" key="6">
    <source>
        <dbReference type="ARBA" id="ARBA00023034"/>
    </source>
</evidence>
<dbReference type="PANTHER" id="PTHR20902">
    <property type="entry name" value="41-2 PROTEIN ANTIGEN-RELATED"/>
    <property type="match status" value="1"/>
</dbReference>
<dbReference type="GO" id="GO:1990071">
    <property type="term" value="C:TRAPPII protein complex"/>
    <property type="evidence" value="ECO:0007669"/>
    <property type="project" value="TreeGrafter"/>
</dbReference>
<dbReference type="Pfam" id="PF04051">
    <property type="entry name" value="TRAPP"/>
    <property type="match status" value="1"/>
</dbReference>
<evidence type="ECO:0000313" key="9">
    <source>
        <dbReference type="EMBL" id="KAG7580070.1"/>
    </source>
</evidence>
<protein>
    <recommendedName>
        <fullName evidence="7">Trafficking protein particle complex subunit</fullName>
    </recommendedName>
</protein>
<evidence type="ECO:0000256" key="7">
    <source>
        <dbReference type="PIRNR" id="PIRNR017479"/>
    </source>
</evidence>
<dbReference type="FunFam" id="3.30.1380.20:FF:000002">
    <property type="entry name" value="Trafficking protein particle complex subunit"/>
    <property type="match status" value="1"/>
</dbReference>
<dbReference type="InterPro" id="IPR016696">
    <property type="entry name" value="TRAPP-I_su5"/>
</dbReference>
<dbReference type="GO" id="GO:1990070">
    <property type="term" value="C:TRAPPI protein complex"/>
    <property type="evidence" value="ECO:0007669"/>
    <property type="project" value="TreeGrafter"/>
</dbReference>
<comment type="caution">
    <text evidence="9">The sequence shown here is derived from an EMBL/GenBank/DDBJ whole genome shotgun (WGS) entry which is preliminary data.</text>
</comment>
<dbReference type="GO" id="GO:0006888">
    <property type="term" value="P:endoplasmic reticulum to Golgi vesicle-mediated transport"/>
    <property type="evidence" value="ECO:0007669"/>
    <property type="project" value="TreeGrafter"/>
</dbReference>
<feature type="compositionally biased region" description="Low complexity" evidence="8">
    <location>
        <begin position="1"/>
        <end position="19"/>
    </location>
</feature>
<dbReference type="PIRSF" id="PIRSF017479">
    <property type="entry name" value="TRAPP_I_complex_Trs31"/>
    <property type="match status" value="1"/>
</dbReference>
<feature type="region of interest" description="Disordered" evidence="8">
    <location>
        <begin position="1"/>
        <end position="34"/>
    </location>
</feature>
<name>A0A8K0JT05_9TREE</name>
<evidence type="ECO:0000256" key="1">
    <source>
        <dbReference type="ARBA" id="ARBA00004240"/>
    </source>
</evidence>
<dbReference type="GO" id="GO:1990072">
    <property type="term" value="C:TRAPPIII protein complex"/>
    <property type="evidence" value="ECO:0007669"/>
    <property type="project" value="TreeGrafter"/>
</dbReference>
<dbReference type="SUPFAM" id="SSF111126">
    <property type="entry name" value="Ligand-binding domain in the NO signalling and Golgi transport"/>
    <property type="match status" value="1"/>
</dbReference>
<dbReference type="GO" id="GO:0005783">
    <property type="term" value="C:endoplasmic reticulum"/>
    <property type="evidence" value="ECO:0007669"/>
    <property type="project" value="UniProtKB-SubCell"/>
</dbReference>
<reference evidence="9" key="1">
    <citation type="submission" date="2020-04" db="EMBL/GenBank/DDBJ databases">
        <title>Analysis of mating type loci in Filobasidium floriforme.</title>
        <authorList>
            <person name="Nowrousian M."/>
        </authorList>
    </citation>
    <scope>NUCLEOTIDE SEQUENCE</scope>
    <source>
        <strain evidence="9">CBS 6242</strain>
    </source>
</reference>
<keyword evidence="5 7" id="KW-0931">ER-Golgi transport</keyword>
<dbReference type="InterPro" id="IPR007194">
    <property type="entry name" value="TRAPP_component"/>
</dbReference>
<evidence type="ECO:0000256" key="4">
    <source>
        <dbReference type="ARBA" id="ARBA00022824"/>
    </source>
</evidence>
<dbReference type="EMBL" id="JABELV010000001">
    <property type="protein sequence ID" value="KAG7580070.1"/>
    <property type="molecule type" value="Genomic_DNA"/>
</dbReference>
<sequence>MFNLQSNSASSSRYSLPASAPSPPPNANQTKRSSSYLSTGFTNLSISGIGSSSSNNDLASPAGRGGEMNILDRPINKSRGVEVGLPAWAFLFSEIVSYSQTRVDSVADLEKRLSTLGRESGIRIISLHLLRAAQTSNNKDPKKEYRLIPALQFIHTQVYRYCFGKAADGLEKSVEGDDEYMLTLNNPPLTQHISIPKDLSQLSCEAFSAGIVEGVLEGLDMPARVTAHTVPTDQFPRRTVVLIKLDRSVLDREEGLGK</sequence>